<sequence>MENPAFNDLKDVVSNPNEDSIGAPRSNEIVKLNGNPSTKPIGDTTGDNIEGKTEVPIGNTIDNRTHDPVEKPDIGETGPASFLAENDAFQKSNDHNLNSVSDSQSPKMESHIPPNNPTNTTQKLSHIVDNNPPRRKRGRPKLTEAERAVRKKPAGKWVPGGPGRPPLKEGQSKAHKQHTSLRLYPFLVTEMVETLCPVRRNWVQWAGFGPILDLKITKVDRHFMSWLEGRWDWKRQVLRIRDDYEVEIDENMISWITGIPQRDQDFKSLKLDDEEIDEFENVYDTRTGINYIDVYNKCCIEENRFWFLRHFILLTLGSLFCMNKYNFT</sequence>
<accession>A0ABM3QNG3</accession>
<feature type="region of interest" description="Disordered" evidence="1">
    <location>
        <begin position="1"/>
        <end position="176"/>
    </location>
</feature>
<keyword evidence="2" id="KW-1185">Reference proteome</keyword>
<dbReference type="RefSeq" id="XP_056684894.1">
    <property type="nucleotide sequence ID" value="XM_056828916.1"/>
</dbReference>
<evidence type="ECO:0000313" key="3">
    <source>
        <dbReference type="RefSeq" id="XP_056684894.1"/>
    </source>
</evidence>
<proteinExistence type="predicted"/>
<reference evidence="3" key="2">
    <citation type="submission" date="2025-08" db="UniProtKB">
        <authorList>
            <consortium name="RefSeq"/>
        </authorList>
    </citation>
    <scope>IDENTIFICATION</scope>
    <source>
        <tissue evidence="3">Leaf</tissue>
    </source>
</reference>
<name>A0ABM3QNG3_SPIOL</name>
<feature type="compositionally biased region" description="Polar residues" evidence="1">
    <location>
        <begin position="89"/>
        <end position="107"/>
    </location>
</feature>
<evidence type="ECO:0000256" key="1">
    <source>
        <dbReference type="SAM" id="MobiDB-lite"/>
    </source>
</evidence>
<feature type="compositionally biased region" description="Basic and acidic residues" evidence="1">
    <location>
        <begin position="63"/>
        <end position="74"/>
    </location>
</feature>
<gene>
    <name evidence="3" type="primary">LOC130461035</name>
</gene>
<dbReference type="Proteomes" id="UP000813463">
    <property type="component" value="Chromosome 1"/>
</dbReference>
<protein>
    <recommendedName>
        <fullName evidence="4">Aminotransferase-like plant mobile domain-containing protein</fullName>
    </recommendedName>
</protein>
<evidence type="ECO:0000313" key="2">
    <source>
        <dbReference type="Proteomes" id="UP000813463"/>
    </source>
</evidence>
<organism evidence="2 3">
    <name type="scientific">Spinacia oleracea</name>
    <name type="common">Spinach</name>
    <dbReference type="NCBI Taxonomy" id="3562"/>
    <lineage>
        <taxon>Eukaryota</taxon>
        <taxon>Viridiplantae</taxon>
        <taxon>Streptophyta</taxon>
        <taxon>Embryophyta</taxon>
        <taxon>Tracheophyta</taxon>
        <taxon>Spermatophyta</taxon>
        <taxon>Magnoliopsida</taxon>
        <taxon>eudicotyledons</taxon>
        <taxon>Gunneridae</taxon>
        <taxon>Pentapetalae</taxon>
        <taxon>Caryophyllales</taxon>
        <taxon>Chenopodiaceae</taxon>
        <taxon>Chenopodioideae</taxon>
        <taxon>Anserineae</taxon>
        <taxon>Spinacia</taxon>
    </lineage>
</organism>
<evidence type="ECO:0008006" key="4">
    <source>
        <dbReference type="Google" id="ProtNLM"/>
    </source>
</evidence>
<reference evidence="2" key="1">
    <citation type="journal article" date="2021" name="Nat. Commun.">
        <title>Genomic analyses provide insights into spinach domestication and the genetic basis of agronomic traits.</title>
        <authorList>
            <person name="Cai X."/>
            <person name="Sun X."/>
            <person name="Xu C."/>
            <person name="Sun H."/>
            <person name="Wang X."/>
            <person name="Ge C."/>
            <person name="Zhang Z."/>
            <person name="Wang Q."/>
            <person name="Fei Z."/>
            <person name="Jiao C."/>
            <person name="Wang Q."/>
        </authorList>
    </citation>
    <scope>NUCLEOTIDE SEQUENCE [LARGE SCALE GENOMIC DNA]</scope>
    <source>
        <strain evidence="2">cv. Varoflay</strain>
    </source>
</reference>
<dbReference type="GeneID" id="130461035"/>